<feature type="transmembrane region" description="Helical" evidence="13">
    <location>
        <begin position="9"/>
        <end position="27"/>
    </location>
</feature>
<keyword evidence="7" id="KW-1005">Bacterial flagellum biogenesis</keyword>
<evidence type="ECO:0000256" key="7">
    <source>
        <dbReference type="ARBA" id="ARBA00022795"/>
    </source>
</evidence>
<evidence type="ECO:0000256" key="9">
    <source>
        <dbReference type="ARBA" id="ARBA00022989"/>
    </source>
</evidence>
<dbReference type="SUPFAM" id="SSF160544">
    <property type="entry name" value="EscU C-terminal domain-like"/>
    <property type="match status" value="1"/>
</dbReference>
<keyword evidence="9 13" id="KW-1133">Transmembrane helix</keyword>
<feature type="non-terminal residue" evidence="14">
    <location>
        <position position="1"/>
    </location>
</feature>
<feature type="transmembrane region" description="Helical" evidence="13">
    <location>
        <begin position="162"/>
        <end position="184"/>
    </location>
</feature>
<dbReference type="EMBL" id="UINC01053028">
    <property type="protein sequence ID" value="SVB69057.1"/>
    <property type="molecule type" value="Genomic_DNA"/>
</dbReference>
<dbReference type="InterPro" id="IPR029025">
    <property type="entry name" value="T3SS_substrate_exporter_C"/>
</dbReference>
<dbReference type="PANTHER" id="PTHR30531:SF12">
    <property type="entry name" value="FLAGELLAR BIOSYNTHETIC PROTEIN FLHB"/>
    <property type="match status" value="1"/>
</dbReference>
<feature type="transmembrane region" description="Helical" evidence="13">
    <location>
        <begin position="123"/>
        <end position="142"/>
    </location>
</feature>
<keyword evidence="5" id="KW-1003">Cell membrane</keyword>
<gene>
    <name evidence="14" type="ORF">METZ01_LOCUS221911</name>
</gene>
<evidence type="ECO:0000256" key="4">
    <source>
        <dbReference type="ARBA" id="ARBA00022448"/>
    </source>
</evidence>
<evidence type="ECO:0000256" key="8">
    <source>
        <dbReference type="ARBA" id="ARBA00022927"/>
    </source>
</evidence>
<comment type="subcellular location">
    <subcellularLocation>
        <location evidence="1">Cell membrane</location>
        <topology evidence="1">Multi-pass membrane protein</topology>
    </subcellularLocation>
</comment>
<name>A0A382G3D6_9ZZZZ</name>
<evidence type="ECO:0000256" key="6">
    <source>
        <dbReference type="ARBA" id="ARBA00022692"/>
    </source>
</evidence>
<feature type="transmembrane region" description="Helical" evidence="13">
    <location>
        <begin position="62"/>
        <end position="83"/>
    </location>
</feature>
<evidence type="ECO:0000256" key="1">
    <source>
        <dbReference type="ARBA" id="ARBA00004651"/>
    </source>
</evidence>
<protein>
    <recommendedName>
        <fullName evidence="3">Flagellar biosynthetic protein FlhB</fullName>
    </recommendedName>
</protein>
<dbReference type="InterPro" id="IPR006136">
    <property type="entry name" value="FlhB"/>
</dbReference>
<keyword evidence="8" id="KW-0653">Protein transport</keyword>
<dbReference type="GO" id="GO:0009306">
    <property type="term" value="P:protein secretion"/>
    <property type="evidence" value="ECO:0007669"/>
    <property type="project" value="InterPro"/>
</dbReference>
<dbReference type="InterPro" id="IPR006135">
    <property type="entry name" value="T3SS_substrate_exporter"/>
</dbReference>
<keyword evidence="11" id="KW-1006">Bacterial flagellum protein export</keyword>
<sequence length="357" mass="40231">AKSQEVNSWAALLGLLICLVTFIPWLMSKVTLLNFVFLESPHSIEVNNESIQGLFRVTATELFLIVGPILFFFLILGFLSTYIQVGRTFSWEKTKPKWNKISLLSGIKRLVSPRSLVEFAKGLVKLVLVGLVLFFVALPLLDDIELFPGFDLFVSFKRIQEIAVILVFWTIAIMSIVAALDFAYQKHDHIKKLRMTKQEVKDEHKHLEGDPKVKARLAQIRQERQRARMIANVTEADIVITNPTHYAVALKYEIDTMPAPILVAKGVDDLALRIRDVADENEVPIVENPPLARALYAAVELNESIPEHLYHAVAEVIGYVFRLTGKLPSDGPIHPPKPDWSLDPANSDEEGLTEVLH</sequence>
<evidence type="ECO:0000256" key="3">
    <source>
        <dbReference type="ARBA" id="ARBA00021622"/>
    </source>
</evidence>
<dbReference type="NCBIfam" id="TIGR00328">
    <property type="entry name" value="flhB"/>
    <property type="match status" value="1"/>
</dbReference>
<dbReference type="Gene3D" id="3.40.1690.10">
    <property type="entry name" value="secretion proteins EscU"/>
    <property type="match status" value="1"/>
</dbReference>
<dbReference type="FunFam" id="3.40.1690.10:FF:000001">
    <property type="entry name" value="Flagellar biosynthetic protein FlhB"/>
    <property type="match status" value="1"/>
</dbReference>
<evidence type="ECO:0000256" key="13">
    <source>
        <dbReference type="SAM" id="Phobius"/>
    </source>
</evidence>
<evidence type="ECO:0000256" key="10">
    <source>
        <dbReference type="ARBA" id="ARBA00023136"/>
    </source>
</evidence>
<dbReference type="PRINTS" id="PR00950">
    <property type="entry name" value="TYPE3IMSPROT"/>
</dbReference>
<evidence type="ECO:0000256" key="11">
    <source>
        <dbReference type="ARBA" id="ARBA00023225"/>
    </source>
</evidence>
<evidence type="ECO:0000256" key="12">
    <source>
        <dbReference type="SAM" id="MobiDB-lite"/>
    </source>
</evidence>
<dbReference type="GO" id="GO:0005886">
    <property type="term" value="C:plasma membrane"/>
    <property type="evidence" value="ECO:0007669"/>
    <property type="project" value="UniProtKB-SubCell"/>
</dbReference>
<dbReference type="PANTHER" id="PTHR30531">
    <property type="entry name" value="FLAGELLAR BIOSYNTHETIC PROTEIN FLHB"/>
    <property type="match status" value="1"/>
</dbReference>
<dbReference type="AlphaFoldDB" id="A0A382G3D6"/>
<proteinExistence type="inferred from homology"/>
<comment type="similarity">
    <text evidence="2">Belongs to the type III secretion exporter family.</text>
</comment>
<keyword evidence="10 13" id="KW-0472">Membrane</keyword>
<accession>A0A382G3D6</accession>
<dbReference type="Pfam" id="PF01312">
    <property type="entry name" value="Bac_export_2"/>
    <property type="match status" value="1"/>
</dbReference>
<keyword evidence="6 13" id="KW-0812">Transmembrane</keyword>
<feature type="region of interest" description="Disordered" evidence="12">
    <location>
        <begin position="332"/>
        <end position="357"/>
    </location>
</feature>
<organism evidence="14">
    <name type="scientific">marine metagenome</name>
    <dbReference type="NCBI Taxonomy" id="408172"/>
    <lineage>
        <taxon>unclassified sequences</taxon>
        <taxon>metagenomes</taxon>
        <taxon>ecological metagenomes</taxon>
    </lineage>
</organism>
<reference evidence="14" key="1">
    <citation type="submission" date="2018-05" db="EMBL/GenBank/DDBJ databases">
        <authorList>
            <person name="Lanie J.A."/>
            <person name="Ng W.-L."/>
            <person name="Kazmierczak K.M."/>
            <person name="Andrzejewski T.M."/>
            <person name="Davidsen T.M."/>
            <person name="Wayne K.J."/>
            <person name="Tettelin H."/>
            <person name="Glass J.I."/>
            <person name="Rusch D."/>
            <person name="Podicherti R."/>
            <person name="Tsui H.-C.T."/>
            <person name="Winkler M.E."/>
        </authorList>
    </citation>
    <scope>NUCLEOTIDE SEQUENCE</scope>
</reference>
<dbReference type="GO" id="GO:0044780">
    <property type="term" value="P:bacterial-type flagellum assembly"/>
    <property type="evidence" value="ECO:0007669"/>
    <property type="project" value="InterPro"/>
</dbReference>
<feature type="compositionally biased region" description="Acidic residues" evidence="12">
    <location>
        <begin position="346"/>
        <end position="357"/>
    </location>
</feature>
<evidence type="ECO:0000256" key="5">
    <source>
        <dbReference type="ARBA" id="ARBA00022475"/>
    </source>
</evidence>
<keyword evidence="4" id="KW-0813">Transport</keyword>
<evidence type="ECO:0000256" key="2">
    <source>
        <dbReference type="ARBA" id="ARBA00010690"/>
    </source>
</evidence>
<evidence type="ECO:0000313" key="14">
    <source>
        <dbReference type="EMBL" id="SVB69057.1"/>
    </source>
</evidence>